<feature type="domain" description="Pyrrolo-quinoline quinone repeat" evidence="2">
    <location>
        <begin position="67"/>
        <end position="193"/>
    </location>
</feature>
<sequence length="427" mass="46203">MPITDIARAPGVRSLDGMLYFGAYNDHIQAILPDGRLKWRYNLDGDLFATPLLRADGSLVAASVKGQIVAIKDGQKLWEYRAGGGVYSSPAQGLDGTIYFGSQDGKLYALSPEGKLRWSFQAGSTLFSSPAIDEDGTIYIGSSDRSIYAINPDGSLKWKYTTKLFVNASPIITRNGLIVVGSFDSDLYAINRDGTLAWQTDLKKAIAAPAIETSNGEIIVGNYAGVLSGLNEKGEILWQLELDSKIDTPLSITENGYGYVITSKGTLYQLVGLGSQSLGHWSSYRGVSGGWGRALKTEEWDVLKRIASNTPQPVTSTVTPSQTGNMGKPTPTTSKPNTPTANKPSTPTNKPTTDVPVLSTPSGKVQQPVKKLALHLVLAAMDTHPASRLEALLRFEQALVPGLKIGWDSQNQQFRLKILDRIYPLIK</sequence>
<evidence type="ECO:0000259" key="2">
    <source>
        <dbReference type="Pfam" id="PF13360"/>
    </source>
</evidence>
<dbReference type="Proteomes" id="UP000321306">
    <property type="component" value="Unassembled WGS sequence"/>
</dbReference>
<dbReference type="InterPro" id="IPR002372">
    <property type="entry name" value="PQQ_rpt_dom"/>
</dbReference>
<dbReference type="Gene3D" id="2.130.10.10">
    <property type="entry name" value="YVTN repeat-like/Quinoprotein amine dehydrogenase"/>
    <property type="match status" value="1"/>
</dbReference>
<reference evidence="3 4" key="1">
    <citation type="submission" date="2019-07" db="EMBL/GenBank/DDBJ databases">
        <title>Whole genome shotgun sequence of Deinococcus cellulosilyticus NBRC 106333.</title>
        <authorList>
            <person name="Hosoyama A."/>
            <person name="Uohara A."/>
            <person name="Ohji S."/>
            <person name="Ichikawa N."/>
        </authorList>
    </citation>
    <scope>NUCLEOTIDE SEQUENCE [LARGE SCALE GENOMIC DNA]</scope>
    <source>
        <strain evidence="3 4">NBRC 106333</strain>
    </source>
</reference>
<feature type="compositionally biased region" description="Low complexity" evidence="1">
    <location>
        <begin position="310"/>
        <end position="353"/>
    </location>
</feature>
<dbReference type="AlphaFoldDB" id="A0A511N9C9"/>
<dbReference type="EMBL" id="BJXB01000026">
    <property type="protein sequence ID" value="GEM48981.1"/>
    <property type="molecule type" value="Genomic_DNA"/>
</dbReference>
<evidence type="ECO:0000313" key="4">
    <source>
        <dbReference type="Proteomes" id="UP000321306"/>
    </source>
</evidence>
<gene>
    <name evidence="3" type="ORF">DC3_46160</name>
</gene>
<proteinExistence type="predicted"/>
<evidence type="ECO:0000313" key="3">
    <source>
        <dbReference type="EMBL" id="GEM48981.1"/>
    </source>
</evidence>
<organism evidence="3 4">
    <name type="scientific">Deinococcus cellulosilyticus (strain DSM 18568 / NBRC 106333 / KACC 11606 / 5516J-15)</name>
    <dbReference type="NCBI Taxonomy" id="1223518"/>
    <lineage>
        <taxon>Bacteria</taxon>
        <taxon>Thermotogati</taxon>
        <taxon>Deinococcota</taxon>
        <taxon>Deinococci</taxon>
        <taxon>Deinococcales</taxon>
        <taxon>Deinococcaceae</taxon>
        <taxon>Deinococcus</taxon>
    </lineage>
</organism>
<dbReference type="PANTHER" id="PTHR34512">
    <property type="entry name" value="CELL SURFACE PROTEIN"/>
    <property type="match status" value="1"/>
</dbReference>
<dbReference type="PANTHER" id="PTHR34512:SF30">
    <property type="entry name" value="OUTER MEMBRANE PROTEIN ASSEMBLY FACTOR BAMB"/>
    <property type="match status" value="1"/>
</dbReference>
<dbReference type="InterPro" id="IPR011047">
    <property type="entry name" value="Quinoprotein_ADH-like_sf"/>
</dbReference>
<name>A0A511N9C9_DEIC1</name>
<comment type="caution">
    <text evidence="3">The sequence shown here is derived from an EMBL/GenBank/DDBJ whole genome shotgun (WGS) entry which is preliminary data.</text>
</comment>
<dbReference type="SUPFAM" id="SSF50998">
    <property type="entry name" value="Quinoprotein alcohol dehydrogenase-like"/>
    <property type="match status" value="1"/>
</dbReference>
<dbReference type="Gene3D" id="2.40.10.480">
    <property type="match status" value="1"/>
</dbReference>
<dbReference type="Pfam" id="PF13360">
    <property type="entry name" value="PQQ_2"/>
    <property type="match status" value="1"/>
</dbReference>
<dbReference type="InterPro" id="IPR018391">
    <property type="entry name" value="PQQ_b-propeller_rpt"/>
</dbReference>
<evidence type="ECO:0000256" key="1">
    <source>
        <dbReference type="SAM" id="MobiDB-lite"/>
    </source>
</evidence>
<feature type="region of interest" description="Disordered" evidence="1">
    <location>
        <begin position="306"/>
        <end position="363"/>
    </location>
</feature>
<accession>A0A511N9C9</accession>
<protein>
    <recommendedName>
        <fullName evidence="2">Pyrrolo-quinoline quinone repeat domain-containing protein</fullName>
    </recommendedName>
</protein>
<dbReference type="InterPro" id="IPR015943">
    <property type="entry name" value="WD40/YVTN_repeat-like_dom_sf"/>
</dbReference>
<keyword evidence="4" id="KW-1185">Reference proteome</keyword>
<dbReference type="SMART" id="SM00564">
    <property type="entry name" value="PQQ"/>
    <property type="match status" value="6"/>
</dbReference>